<dbReference type="PROSITE" id="PS51257">
    <property type="entry name" value="PROKAR_LIPOPROTEIN"/>
    <property type="match status" value="1"/>
</dbReference>
<dbReference type="RefSeq" id="WP_023172682.1">
    <property type="nucleotide sequence ID" value="NC_022600.1"/>
</dbReference>
<dbReference type="Pfam" id="PF13458">
    <property type="entry name" value="Peripla_BP_6"/>
    <property type="match status" value="1"/>
</dbReference>
<organism evidence="6 7">
    <name type="scientific">Gloeobacter kilaueensis (strain ATCC BAA-2537 / CCAP 1431/1 / ULC 316 / JS1)</name>
    <dbReference type="NCBI Taxonomy" id="1183438"/>
    <lineage>
        <taxon>Bacteria</taxon>
        <taxon>Bacillati</taxon>
        <taxon>Cyanobacteriota</taxon>
        <taxon>Cyanophyceae</taxon>
        <taxon>Gloeobacterales</taxon>
        <taxon>Gloeobacteraceae</taxon>
        <taxon>Gloeobacter</taxon>
    </lineage>
</organism>
<evidence type="ECO:0000256" key="2">
    <source>
        <dbReference type="ARBA" id="ARBA00022448"/>
    </source>
</evidence>
<dbReference type="Gene3D" id="3.40.50.2300">
    <property type="match status" value="2"/>
</dbReference>
<keyword evidence="7" id="KW-1185">Reference proteome</keyword>
<keyword evidence="2" id="KW-0813">Transport</keyword>
<feature type="domain" description="Leucine-binding protein" evidence="5">
    <location>
        <begin position="28"/>
        <end position="364"/>
    </location>
</feature>
<dbReference type="PANTHER" id="PTHR47151">
    <property type="entry name" value="LEU/ILE/VAL-BINDING ABC TRANSPORTER SUBUNIT"/>
    <property type="match status" value="1"/>
</dbReference>
<dbReference type="EMBL" id="CP003587">
    <property type="protein sequence ID" value="AGY57589.1"/>
    <property type="molecule type" value="Genomic_DNA"/>
</dbReference>
<dbReference type="CDD" id="cd06342">
    <property type="entry name" value="PBP1_ABC_LIVBP-like"/>
    <property type="match status" value="1"/>
</dbReference>
<dbReference type="InterPro" id="IPR000709">
    <property type="entry name" value="Leu_Ile_Val-bd"/>
</dbReference>
<evidence type="ECO:0000256" key="1">
    <source>
        <dbReference type="ARBA" id="ARBA00010062"/>
    </source>
</evidence>
<evidence type="ECO:0000256" key="4">
    <source>
        <dbReference type="ARBA" id="ARBA00022970"/>
    </source>
</evidence>
<dbReference type="PRINTS" id="PR00337">
    <property type="entry name" value="LEUILEVALBP"/>
</dbReference>
<proteinExistence type="inferred from homology"/>
<comment type="similarity">
    <text evidence="1">Belongs to the leucine-binding protein family.</text>
</comment>
<dbReference type="InterPro" id="IPR028082">
    <property type="entry name" value="Peripla_BP_I"/>
</dbReference>
<sequence>MERRQAGFSLVALGLLLFLGGCAGERKLQVGFAGPLSGPVSPVGEDALAAARLAVDEANRRGGIKGATVELVAVDDEAKPQTAVAVAQKLVDTPEVLGVIGHLNSGCSLPASGIYHKAELAMISPGTVNYQLTEQGFANVFRVVGRDDVQGAQIARFIARELRADNVAIVHDRTAYGEGLAEFVRQNLERQFVKVSAFEGINVGDKDFRALLTRTIARKPDVLFFGGLFTEAGLIGSQARALGFKGDFVSGAGAKEQGLIDLLGKRSERTYLSGLALENGNNFSARYQKTYGHPAGPFAPYTYDATRVLLAAIAATPGKELPDRQAVVAAVARTHDFAGLGGPISFDRKGDVLRAPFAFFTIEAGHFVPYGDSAP</sequence>
<dbReference type="HOGENOM" id="CLU_027128_6_0_3"/>
<dbReference type="PANTHER" id="PTHR47151:SF2">
    <property type="entry name" value="AMINO ACID BINDING PROTEIN"/>
    <property type="match status" value="1"/>
</dbReference>
<evidence type="ECO:0000259" key="5">
    <source>
        <dbReference type="Pfam" id="PF13458"/>
    </source>
</evidence>
<dbReference type="Proteomes" id="UP000017396">
    <property type="component" value="Chromosome"/>
</dbReference>
<dbReference type="eggNOG" id="COG0683">
    <property type="taxonomic scope" value="Bacteria"/>
</dbReference>
<accession>U5QIY2</accession>
<evidence type="ECO:0000256" key="3">
    <source>
        <dbReference type="ARBA" id="ARBA00022729"/>
    </source>
</evidence>
<dbReference type="KEGG" id="glj:GKIL_1343"/>
<protein>
    <submittedName>
        <fullName evidence="6">Extracellular ligand-binding receptor</fullName>
    </submittedName>
</protein>
<name>U5QIY2_GLOK1</name>
<keyword evidence="6" id="KW-0675">Receptor</keyword>
<keyword evidence="3" id="KW-0732">Signal</keyword>
<evidence type="ECO:0000313" key="7">
    <source>
        <dbReference type="Proteomes" id="UP000017396"/>
    </source>
</evidence>
<keyword evidence="4" id="KW-0029">Amino-acid transport</keyword>
<reference evidence="6 7" key="1">
    <citation type="journal article" date="2013" name="PLoS ONE">
        <title>Cultivation and Complete Genome Sequencing of Gloeobacter kilaueensis sp. nov., from a Lava Cave in Kilauea Caldera, Hawai'i.</title>
        <authorList>
            <person name="Saw J.H."/>
            <person name="Schatz M."/>
            <person name="Brown M.V."/>
            <person name="Kunkel D.D."/>
            <person name="Foster J.S."/>
            <person name="Shick H."/>
            <person name="Christensen S."/>
            <person name="Hou S."/>
            <person name="Wan X."/>
            <person name="Donachie S.P."/>
        </authorList>
    </citation>
    <scope>NUCLEOTIDE SEQUENCE [LARGE SCALE GENOMIC DNA]</scope>
    <source>
        <strain evidence="7">JS</strain>
    </source>
</reference>
<dbReference type="InterPro" id="IPR028081">
    <property type="entry name" value="Leu-bd"/>
</dbReference>
<dbReference type="AlphaFoldDB" id="U5QIY2"/>
<dbReference type="SUPFAM" id="SSF53822">
    <property type="entry name" value="Periplasmic binding protein-like I"/>
    <property type="match status" value="1"/>
</dbReference>
<dbReference type="STRING" id="1183438.GKIL_1343"/>
<gene>
    <name evidence="6" type="ORF">GKIL_1343</name>
</gene>
<dbReference type="GO" id="GO:0006865">
    <property type="term" value="P:amino acid transport"/>
    <property type="evidence" value="ECO:0007669"/>
    <property type="project" value="UniProtKB-KW"/>
</dbReference>
<evidence type="ECO:0000313" key="6">
    <source>
        <dbReference type="EMBL" id="AGY57589.1"/>
    </source>
</evidence>